<dbReference type="PANTHER" id="PTHR35901:SF1">
    <property type="entry name" value="EXONUCLEASE VAPC9"/>
    <property type="match status" value="1"/>
</dbReference>
<evidence type="ECO:0000259" key="2">
    <source>
        <dbReference type="Pfam" id="PF01850"/>
    </source>
</evidence>
<sequence>MTVVDASALAAFVLKEPGWKSLAEYLVGAVSVDMVVKEVANAVWKACRVRGYVGVEEARRLLRVLKSMIGVNIELRPEADYLDAAFEIAVEHGVTVYDALYLALAVEEGEPLLTLDERQLRVAGKLGVRVVEVRL</sequence>
<evidence type="ECO:0000313" key="4">
    <source>
        <dbReference type="Proteomes" id="UP000000641"/>
    </source>
</evidence>
<reference evidence="4" key="1">
    <citation type="journal article" date="2008" name="J. Bacteriol.">
        <title>Genome sequence of Thermofilum pendens reveals an exceptional loss of biosynthetic pathways without genome reduction.</title>
        <authorList>
            <person name="Anderson I."/>
            <person name="Rodriguez J."/>
            <person name="Susanti D."/>
            <person name="Porat I."/>
            <person name="Reich C."/>
            <person name="Ulrich L.E."/>
            <person name="Elkins J.G."/>
            <person name="Mavromatis K."/>
            <person name="Lykidis A."/>
            <person name="Kim E."/>
            <person name="Thompson L.S."/>
            <person name="Nolan M."/>
            <person name="Land M."/>
            <person name="Copeland A."/>
            <person name="Lapidus A."/>
            <person name="Lucas S."/>
            <person name="Detter C."/>
            <person name="Zhulin I.B."/>
            <person name="Olsen G.J."/>
            <person name="Whitman W."/>
            <person name="Mukhopadhyay B."/>
            <person name="Bristow J."/>
            <person name="Kyrpides N."/>
        </authorList>
    </citation>
    <scope>NUCLEOTIDE SEQUENCE [LARGE SCALE GENOMIC DNA]</scope>
    <source>
        <strain evidence="4">DSM 2475 / Hrk 5</strain>
    </source>
</reference>
<evidence type="ECO:0000256" key="1">
    <source>
        <dbReference type="ARBA" id="ARBA00022842"/>
    </source>
</evidence>
<dbReference type="STRING" id="368408.Tpen_1390"/>
<dbReference type="InterPro" id="IPR029060">
    <property type="entry name" value="PIN-like_dom_sf"/>
</dbReference>
<dbReference type="GeneID" id="4600673"/>
<keyword evidence="4" id="KW-1185">Reference proteome</keyword>
<dbReference type="InterPro" id="IPR044153">
    <property type="entry name" value="PIN_Pae0151-like"/>
</dbReference>
<name>A1S007_THEPD</name>
<dbReference type="Pfam" id="PF01850">
    <property type="entry name" value="PIN"/>
    <property type="match status" value="1"/>
</dbReference>
<dbReference type="HOGENOM" id="CLU_121774_2_1_2"/>
<protein>
    <submittedName>
        <fullName evidence="3">PilT protein domain protein</fullName>
    </submittedName>
</protein>
<dbReference type="eggNOG" id="arCOG00726">
    <property type="taxonomic scope" value="Archaea"/>
</dbReference>
<feature type="domain" description="PIN" evidence="2">
    <location>
        <begin position="3"/>
        <end position="124"/>
    </location>
</feature>
<organism evidence="3 4">
    <name type="scientific">Thermofilum pendens (strain DSM 2475 / Hrk 5)</name>
    <dbReference type="NCBI Taxonomy" id="368408"/>
    <lineage>
        <taxon>Archaea</taxon>
        <taxon>Thermoproteota</taxon>
        <taxon>Thermoprotei</taxon>
        <taxon>Thermofilales</taxon>
        <taxon>Thermofilaceae</taxon>
        <taxon>Thermofilum</taxon>
    </lineage>
</organism>
<dbReference type="InterPro" id="IPR002716">
    <property type="entry name" value="PIN_dom"/>
</dbReference>
<dbReference type="KEGG" id="tpe:Tpen_1390"/>
<dbReference type="AlphaFoldDB" id="A1S007"/>
<dbReference type="SUPFAM" id="SSF88723">
    <property type="entry name" value="PIN domain-like"/>
    <property type="match status" value="1"/>
</dbReference>
<dbReference type="EnsemblBacteria" id="ABL78787">
    <property type="protein sequence ID" value="ABL78787"/>
    <property type="gene ID" value="Tpen_1390"/>
</dbReference>
<gene>
    <name evidence="3" type="ordered locus">Tpen_1390</name>
</gene>
<keyword evidence="1" id="KW-0460">Magnesium</keyword>
<dbReference type="OrthoDB" id="269293at2157"/>
<proteinExistence type="predicted"/>
<dbReference type="InterPro" id="IPR051619">
    <property type="entry name" value="TypeII_TA_RNase_PINc/VapC"/>
</dbReference>
<dbReference type="Proteomes" id="UP000000641">
    <property type="component" value="Chromosome"/>
</dbReference>
<dbReference type="Gene3D" id="3.40.50.1010">
    <property type="entry name" value="5'-nuclease"/>
    <property type="match status" value="1"/>
</dbReference>
<dbReference type="RefSeq" id="WP_011753052.1">
    <property type="nucleotide sequence ID" value="NC_008698.1"/>
</dbReference>
<evidence type="ECO:0000313" key="3">
    <source>
        <dbReference type="EMBL" id="ABL78787.1"/>
    </source>
</evidence>
<dbReference type="PANTHER" id="PTHR35901">
    <property type="entry name" value="RIBONUCLEASE VAPC3"/>
    <property type="match status" value="1"/>
</dbReference>
<accession>A1S007</accession>
<dbReference type="EMBL" id="CP000505">
    <property type="protein sequence ID" value="ABL78787.1"/>
    <property type="molecule type" value="Genomic_DNA"/>
</dbReference>
<dbReference type="CDD" id="cd09873">
    <property type="entry name" value="PIN_Pae0151-like"/>
    <property type="match status" value="1"/>
</dbReference>